<gene>
    <name evidence="9" type="ORF">CRI93_11750</name>
</gene>
<feature type="binding site" evidence="5">
    <location>
        <position position="64"/>
    </location>
    <ligand>
        <name>FAD</name>
        <dbReference type="ChEBI" id="CHEBI:57692"/>
    </ligand>
</feature>
<evidence type="ECO:0000256" key="3">
    <source>
        <dbReference type="ARBA" id="ARBA00022827"/>
    </source>
</evidence>
<dbReference type="InterPro" id="IPR004099">
    <property type="entry name" value="Pyr_nucl-diS_OxRdtase_dimer"/>
</dbReference>
<reference evidence="9 10" key="1">
    <citation type="submission" date="2017-10" db="EMBL/GenBank/DDBJ databases">
        <title>Draft genome of Longimonas halophila.</title>
        <authorList>
            <person name="Goh K.M."/>
            <person name="Shamsir M.S."/>
            <person name="Lim S.W."/>
        </authorList>
    </citation>
    <scope>NUCLEOTIDE SEQUENCE [LARGE SCALE GENOMIC DNA]</scope>
    <source>
        <strain evidence="9 10">KCTC 42399</strain>
    </source>
</reference>
<dbReference type="PIRSF" id="PIRSF000350">
    <property type="entry name" value="Mercury_reductase_MerA"/>
    <property type="match status" value="1"/>
</dbReference>
<organism evidence="9 10">
    <name type="scientific">Longimonas halophila</name>
    <dbReference type="NCBI Taxonomy" id="1469170"/>
    <lineage>
        <taxon>Bacteria</taxon>
        <taxon>Pseudomonadati</taxon>
        <taxon>Rhodothermota</taxon>
        <taxon>Rhodothermia</taxon>
        <taxon>Rhodothermales</taxon>
        <taxon>Salisaetaceae</taxon>
        <taxon>Longimonas</taxon>
    </lineage>
</organism>
<evidence type="ECO:0000259" key="7">
    <source>
        <dbReference type="Pfam" id="PF02852"/>
    </source>
</evidence>
<dbReference type="Gene3D" id="3.50.50.60">
    <property type="entry name" value="FAD/NAD(P)-binding domain"/>
    <property type="match status" value="2"/>
</dbReference>
<feature type="binding site" evidence="5">
    <location>
        <begin position="194"/>
        <end position="201"/>
    </location>
    <ligand>
        <name>NAD(+)</name>
        <dbReference type="ChEBI" id="CHEBI:57540"/>
    </ligand>
</feature>
<keyword evidence="5" id="KW-0547">Nucleotide-binding</keyword>
<dbReference type="OrthoDB" id="9800167at2"/>
<dbReference type="PRINTS" id="PR00368">
    <property type="entry name" value="FADPNR"/>
</dbReference>
<feature type="domain" description="Pyridine nucleotide-disulphide oxidoreductase dimerisation" evidence="7">
    <location>
        <begin position="360"/>
        <end position="462"/>
    </location>
</feature>
<feature type="disulfide bond" description="Redox-active" evidence="6">
    <location>
        <begin position="55"/>
        <end position="60"/>
    </location>
</feature>
<evidence type="ECO:0000313" key="10">
    <source>
        <dbReference type="Proteomes" id="UP000221024"/>
    </source>
</evidence>
<dbReference type="AlphaFoldDB" id="A0A2H3NJL0"/>
<dbReference type="InterPro" id="IPR001100">
    <property type="entry name" value="Pyr_nuc-diS_OxRdtase"/>
</dbReference>
<dbReference type="PANTHER" id="PTHR43014">
    <property type="entry name" value="MERCURIC REDUCTASE"/>
    <property type="match status" value="1"/>
</dbReference>
<dbReference type="PANTHER" id="PTHR43014:SF4">
    <property type="entry name" value="PYRIDINE NUCLEOTIDE-DISULFIDE OXIDOREDUCTASE RCLA-RELATED"/>
    <property type="match status" value="1"/>
</dbReference>
<protein>
    <submittedName>
        <fullName evidence="9">Mercuric reductase</fullName>
    </submittedName>
</protein>
<keyword evidence="2" id="KW-0285">Flavoprotein</keyword>
<comment type="cofactor">
    <cofactor evidence="5">
        <name>FAD</name>
        <dbReference type="ChEBI" id="CHEBI:57692"/>
    </cofactor>
    <text evidence="5">Binds 1 FAD per subunit.</text>
</comment>
<dbReference type="InterPro" id="IPR023753">
    <property type="entry name" value="FAD/NAD-binding_dom"/>
</dbReference>
<keyword evidence="3 5" id="KW-0274">FAD</keyword>
<dbReference type="EMBL" id="PDEP01000011">
    <property type="protein sequence ID" value="PEN05821.1"/>
    <property type="molecule type" value="Genomic_DNA"/>
</dbReference>
<evidence type="ECO:0000256" key="4">
    <source>
        <dbReference type="ARBA" id="ARBA00023002"/>
    </source>
</evidence>
<evidence type="ECO:0000259" key="8">
    <source>
        <dbReference type="Pfam" id="PF07992"/>
    </source>
</evidence>
<feature type="binding site" evidence="5">
    <location>
        <position position="325"/>
    </location>
    <ligand>
        <name>FAD</name>
        <dbReference type="ChEBI" id="CHEBI:57692"/>
    </ligand>
</feature>
<feature type="binding site" evidence="5">
    <location>
        <position position="285"/>
    </location>
    <ligand>
        <name>NAD(+)</name>
        <dbReference type="ChEBI" id="CHEBI:57540"/>
    </ligand>
</feature>
<evidence type="ECO:0000313" key="9">
    <source>
        <dbReference type="EMBL" id="PEN05821.1"/>
    </source>
</evidence>
<keyword evidence="4" id="KW-0560">Oxidoreductase</keyword>
<feature type="domain" description="FAD/NAD(P)-binding" evidence="8">
    <location>
        <begin position="18"/>
        <end position="339"/>
    </location>
</feature>
<comment type="caution">
    <text evidence="9">The sequence shown here is derived from an EMBL/GenBank/DDBJ whole genome shotgun (WGS) entry which is preliminary data.</text>
</comment>
<dbReference type="PRINTS" id="PR00411">
    <property type="entry name" value="PNDRDTASEI"/>
</dbReference>
<keyword evidence="5" id="KW-0520">NAD</keyword>
<feature type="binding site" evidence="5">
    <location>
        <position position="217"/>
    </location>
    <ligand>
        <name>NAD(+)</name>
        <dbReference type="ChEBI" id="CHEBI:57540"/>
    </ligand>
</feature>
<evidence type="ECO:0000256" key="1">
    <source>
        <dbReference type="ARBA" id="ARBA00007532"/>
    </source>
</evidence>
<evidence type="ECO:0000256" key="5">
    <source>
        <dbReference type="PIRSR" id="PIRSR000350-3"/>
    </source>
</evidence>
<dbReference type="SUPFAM" id="SSF55424">
    <property type="entry name" value="FAD/NAD-linked reductases, dimerisation (C-terminal) domain"/>
    <property type="match status" value="1"/>
</dbReference>
<dbReference type="InterPro" id="IPR016156">
    <property type="entry name" value="FAD/NAD-linked_Rdtase_dimer_sf"/>
</dbReference>
<evidence type="ECO:0000256" key="2">
    <source>
        <dbReference type="ARBA" id="ARBA00022630"/>
    </source>
</evidence>
<dbReference type="GO" id="GO:0003955">
    <property type="term" value="F:NAD(P)H dehydrogenase (quinone) activity"/>
    <property type="evidence" value="ECO:0007669"/>
    <property type="project" value="TreeGrafter"/>
</dbReference>
<dbReference type="Gene3D" id="3.30.390.30">
    <property type="match status" value="1"/>
</dbReference>
<comment type="similarity">
    <text evidence="1">Belongs to the class-I pyridine nucleotide-disulfide oxidoreductase family.</text>
</comment>
<name>A0A2H3NJL0_9BACT</name>
<evidence type="ECO:0000256" key="6">
    <source>
        <dbReference type="PIRSR" id="PIRSR000350-4"/>
    </source>
</evidence>
<sequence>MRKQVSISAPPVDEDNQFDVIVIGGGAGGLTAAGVATNIGADTLMIEKSKLGGDCTWYGCIPSKALLKSAKVAHTVQHADAYGVDAPNASVDFAAVMERVRTLRQDVYEEADAPEIFEEMGIEVAHGTAHFVDDHTVAIDTEDGTRHVRGDRIVIATGARAVTPPIEGLDDVPYLTNHSLFELDEQPARLAIIGAGPIGIEMAQAFTRLGSAVTVVEMGDRILQNDHPDLTRMLRSRLEDEGVRFVLEARVERVASSDNGSIRIHAVQDDAEHTIAADDVLLATGRVPNVEGLNLEAAGVEYARNGIPVDDSGRTNQCHIMAVGDVTGRYQFTHMSEHMAKTAMTKALLKVPMSFDTAHVPWVTYTDPELAHVGATEAELEANGTSFATYRFPYSKVDRAITDGDTLGEIRVYATAWNGKILGASILGARAGELISELALAMRNGVTLRALSDTIHPYPSYGLAVRRVADQWYAQKQSARVTRWVQRLFGYSGPVIEPDADRIV</sequence>
<dbReference type="FunFam" id="3.30.390.30:FF:000001">
    <property type="entry name" value="Dihydrolipoyl dehydrogenase"/>
    <property type="match status" value="1"/>
</dbReference>
<proteinExistence type="inferred from homology"/>
<dbReference type="Pfam" id="PF07992">
    <property type="entry name" value="Pyr_redox_2"/>
    <property type="match status" value="1"/>
</dbReference>
<dbReference type="Pfam" id="PF02852">
    <property type="entry name" value="Pyr_redox_dim"/>
    <property type="match status" value="1"/>
</dbReference>
<dbReference type="InterPro" id="IPR036188">
    <property type="entry name" value="FAD/NAD-bd_sf"/>
</dbReference>
<keyword evidence="10" id="KW-1185">Reference proteome</keyword>
<dbReference type="SUPFAM" id="SSF51905">
    <property type="entry name" value="FAD/NAD(P)-binding domain"/>
    <property type="match status" value="1"/>
</dbReference>
<dbReference type="GO" id="GO:0050660">
    <property type="term" value="F:flavin adenine dinucleotide binding"/>
    <property type="evidence" value="ECO:0007669"/>
    <property type="project" value="TreeGrafter"/>
</dbReference>
<dbReference type="Proteomes" id="UP000221024">
    <property type="component" value="Unassembled WGS sequence"/>
</dbReference>
<accession>A0A2H3NJL0</accession>